<dbReference type="Proteomes" id="UP000035016">
    <property type="component" value="Plasmid pSLE2"/>
</dbReference>
<evidence type="ECO:0000313" key="2">
    <source>
        <dbReference type="Proteomes" id="UP000035016"/>
    </source>
</evidence>
<geneLocation type="plasmid" evidence="1 2">
    <name>pSLE2</name>
</geneLocation>
<sequence length="119" mass="12652">MATTMTPLQPGTEAAAQAAAFAIFGSDIPPIDPDDYNGSWRTTLRVIAEGWVGEGRVERHAARTAAAINDLLNTEKLFGQGSPEARAAGTALKPLIDKCRIYGITSDDLRRHGAQLTSS</sequence>
<protein>
    <submittedName>
        <fullName evidence="1">Uncharacterized protein</fullName>
    </submittedName>
</protein>
<gene>
    <name evidence="1" type="primary">sle2_100</name>
</gene>
<reference evidence="2" key="1">
    <citation type="submission" date="2015-02" db="EMBL/GenBank/DDBJ databases">
        <authorList>
            <person name="Gomez-Escribano P.J."/>
        </authorList>
    </citation>
    <scope>NUCLEOTIDE SEQUENCE [LARGE SCALE GENOMIC DNA]</scope>
    <source>
        <strain evidence="2">C34 (DSM 42122 / NRRL B-24963)</strain>
        <plasmid evidence="2">pSLE2</plasmid>
    </source>
</reference>
<organism evidence="1 2">
    <name type="scientific">Streptomyces leeuwenhoekii</name>
    <dbReference type="NCBI Taxonomy" id="1437453"/>
    <lineage>
        <taxon>Bacteria</taxon>
        <taxon>Bacillati</taxon>
        <taxon>Actinomycetota</taxon>
        <taxon>Actinomycetes</taxon>
        <taxon>Kitasatosporales</taxon>
        <taxon>Streptomycetaceae</taxon>
        <taxon>Streptomyces</taxon>
    </lineage>
</organism>
<accession>A0A0F7VRH9</accession>
<name>A0A0F7VRH9_STRLW</name>
<dbReference type="RefSeq" id="WP_063833295.1">
    <property type="nucleotide sequence ID" value="NZ_AZSD01000009.1"/>
</dbReference>
<evidence type="ECO:0000313" key="1">
    <source>
        <dbReference type="EMBL" id="CQR59401.1"/>
    </source>
</evidence>
<dbReference type="EMBL" id="LN831789">
    <property type="protein sequence ID" value="CQR59401.1"/>
    <property type="molecule type" value="Genomic_DNA"/>
</dbReference>
<dbReference type="AlphaFoldDB" id="A0A0F7VRH9"/>
<dbReference type="KEGG" id="sle:sle2_100"/>
<keyword evidence="1" id="KW-0614">Plasmid</keyword>
<proteinExistence type="predicted"/>